<keyword evidence="2" id="KW-0812">Transmembrane</keyword>
<proteinExistence type="predicted"/>
<dbReference type="EMBL" id="JAENGY010000564">
    <property type="protein sequence ID" value="KAG6960331.1"/>
    <property type="molecule type" value="Genomic_DNA"/>
</dbReference>
<feature type="region of interest" description="Disordered" evidence="1">
    <location>
        <begin position="334"/>
        <end position="376"/>
    </location>
</feature>
<comment type="caution">
    <text evidence="4">The sequence shown here is derived from an EMBL/GenBank/DDBJ whole genome shotgun (WGS) entry which is preliminary data.</text>
</comment>
<dbReference type="Proteomes" id="UP000709295">
    <property type="component" value="Unassembled WGS sequence"/>
</dbReference>
<dbReference type="AlphaFoldDB" id="A0A8J5M2A1"/>
<keyword evidence="3" id="KW-0732">Signal</keyword>
<feature type="compositionally biased region" description="Low complexity" evidence="1">
    <location>
        <begin position="406"/>
        <end position="423"/>
    </location>
</feature>
<keyword evidence="2" id="KW-0472">Membrane</keyword>
<evidence type="ECO:0000256" key="1">
    <source>
        <dbReference type="SAM" id="MobiDB-lite"/>
    </source>
</evidence>
<feature type="region of interest" description="Disordered" evidence="1">
    <location>
        <begin position="158"/>
        <end position="268"/>
    </location>
</feature>
<feature type="compositionally biased region" description="Pro residues" evidence="1">
    <location>
        <begin position="229"/>
        <end position="238"/>
    </location>
</feature>
<name>A0A8J5M2A1_9STRA</name>
<evidence type="ECO:0000256" key="3">
    <source>
        <dbReference type="SAM" id="SignalP"/>
    </source>
</evidence>
<accession>A0A8J5M2A1</accession>
<keyword evidence="5" id="KW-1185">Reference proteome</keyword>
<evidence type="ECO:0008006" key="6">
    <source>
        <dbReference type="Google" id="ProtNLM"/>
    </source>
</evidence>
<evidence type="ECO:0000313" key="4">
    <source>
        <dbReference type="EMBL" id="KAG6960331.1"/>
    </source>
</evidence>
<evidence type="ECO:0000256" key="2">
    <source>
        <dbReference type="SAM" id="Phobius"/>
    </source>
</evidence>
<feature type="compositionally biased region" description="Low complexity" evidence="1">
    <location>
        <begin position="204"/>
        <end position="214"/>
    </location>
</feature>
<feature type="region of interest" description="Disordered" evidence="1">
    <location>
        <begin position="390"/>
        <end position="423"/>
    </location>
</feature>
<organism evidence="4 5">
    <name type="scientific">Phytophthora aleatoria</name>
    <dbReference type="NCBI Taxonomy" id="2496075"/>
    <lineage>
        <taxon>Eukaryota</taxon>
        <taxon>Sar</taxon>
        <taxon>Stramenopiles</taxon>
        <taxon>Oomycota</taxon>
        <taxon>Peronosporomycetes</taxon>
        <taxon>Peronosporales</taxon>
        <taxon>Peronosporaceae</taxon>
        <taxon>Phytophthora</taxon>
    </lineage>
</organism>
<feature type="chain" id="PRO_5035166968" description="Carbohydrate-binding protein" evidence="3">
    <location>
        <begin position="20"/>
        <end position="493"/>
    </location>
</feature>
<gene>
    <name evidence="4" type="ORF">JG688_00009655</name>
</gene>
<feature type="compositionally biased region" description="Low complexity" evidence="1">
    <location>
        <begin position="158"/>
        <end position="195"/>
    </location>
</feature>
<sequence>MKPLLLVSLMLVGGHHADAVEVSVCADATYDLASSRGVVCSGSGDVPVGTACPLKGDAAVADCRAYLPSFVLGEGCAAPEDAECQIVTGSTWGCVLPSIGCIHEAIDTGCPTWSVNGTDEAVDIDSSYLFDGNEDYDESWFVQTSELRELYDCGEKPTAAPTAAATEAATVAPTPTPEPSTAAPMAAPTTQAPVPETTAPITPDPTTEAPVPATTAPPTPEPTTLIPTTPEPSKPEPTTPTHAASSDYTVSRDGAPFNPDTVSEHDRARNAWTDDTVSNHYRASHSASDHAVSRPYYAASDDPVPEYYRAYYTASDNSVSKHDRAGDSISDHAVSKHNRADDAVPSNSHNRADDAVPNNVDSKHDRAGDALPDNVDPFADYAMPHTLSNDIDADSAIHPGSQANQYAPPATSPATRSTTSSTSSQYVSYVATSTSTDDTPPSGDTGTAWVAITVAFGAVAAIAGVVLYKKKSNYRRERRLSEDFAMHAVITPV</sequence>
<feature type="transmembrane region" description="Helical" evidence="2">
    <location>
        <begin position="448"/>
        <end position="468"/>
    </location>
</feature>
<protein>
    <recommendedName>
        <fullName evidence="6">Carbohydrate-binding protein</fullName>
    </recommendedName>
</protein>
<reference evidence="4" key="1">
    <citation type="submission" date="2021-01" db="EMBL/GenBank/DDBJ databases">
        <title>Phytophthora aleatoria, a newly-described species from Pinus radiata is distinct from Phytophthora cactorum isolates based on comparative genomics.</title>
        <authorList>
            <person name="Mcdougal R."/>
            <person name="Panda P."/>
            <person name="Williams N."/>
            <person name="Studholme D.J."/>
        </authorList>
    </citation>
    <scope>NUCLEOTIDE SEQUENCE</scope>
    <source>
        <strain evidence="4">NZFS 4037</strain>
    </source>
</reference>
<keyword evidence="2" id="KW-1133">Transmembrane helix</keyword>
<feature type="signal peptide" evidence="3">
    <location>
        <begin position="1"/>
        <end position="19"/>
    </location>
</feature>
<evidence type="ECO:0000313" key="5">
    <source>
        <dbReference type="Proteomes" id="UP000709295"/>
    </source>
</evidence>